<organism evidence="2">
    <name type="scientific">marine sediment metagenome</name>
    <dbReference type="NCBI Taxonomy" id="412755"/>
    <lineage>
        <taxon>unclassified sequences</taxon>
        <taxon>metagenomes</taxon>
        <taxon>ecological metagenomes</taxon>
    </lineage>
</organism>
<proteinExistence type="predicted"/>
<reference evidence="2" key="1">
    <citation type="journal article" date="2014" name="Front. Microbiol.">
        <title>High frequency of phylogenetically diverse reductive dehalogenase-homologous genes in deep subseafloor sedimentary metagenomes.</title>
        <authorList>
            <person name="Kawai M."/>
            <person name="Futagami T."/>
            <person name="Toyoda A."/>
            <person name="Takaki Y."/>
            <person name="Nishi S."/>
            <person name="Hori S."/>
            <person name="Arai W."/>
            <person name="Tsubouchi T."/>
            <person name="Morono Y."/>
            <person name="Uchiyama I."/>
            <person name="Ito T."/>
            <person name="Fujiyama A."/>
            <person name="Inagaki F."/>
            <person name="Takami H."/>
        </authorList>
    </citation>
    <scope>NUCLEOTIDE SEQUENCE</scope>
    <source>
        <strain evidence="2">Expedition CK06-06</strain>
    </source>
</reference>
<evidence type="ECO:0000313" key="2">
    <source>
        <dbReference type="EMBL" id="GAI92152.1"/>
    </source>
</evidence>
<dbReference type="Pfam" id="PF12705">
    <property type="entry name" value="PDDEXK_1"/>
    <property type="match status" value="1"/>
</dbReference>
<feature type="domain" description="PD-(D/E)XK endonuclease-like" evidence="1">
    <location>
        <begin position="5"/>
        <end position="177"/>
    </location>
</feature>
<dbReference type="Gene3D" id="3.90.320.10">
    <property type="match status" value="1"/>
</dbReference>
<dbReference type="EMBL" id="BARW01019165">
    <property type="protein sequence ID" value="GAI92152.1"/>
    <property type="molecule type" value="Genomic_DNA"/>
</dbReference>
<name>X1SGL0_9ZZZZ</name>
<dbReference type="AlphaFoldDB" id="X1SGL0"/>
<dbReference type="InterPro" id="IPR011604">
    <property type="entry name" value="PDDEXK-like_dom_sf"/>
</dbReference>
<sequence length="179" mass="20572">MKIDHLSPTQISMYLKCSLQWFWRYHEGIKIPPKGILTQSKCIHTAIEENFKQKIESFLDLPTSDVLDSFSTEFDERKHETAWFKDEKPALFKDEGITLLGGYQKTVSPMVQPSHVEYEFKLDFDNFDIPLVGRMDLVHSGMIADNKCTGKAPSVIADEAESSLQLTAYALAYREEFQK</sequence>
<dbReference type="InterPro" id="IPR038726">
    <property type="entry name" value="PDDEXK_AddAB-type"/>
</dbReference>
<gene>
    <name evidence="2" type="ORF">S12H4_32656</name>
</gene>
<accession>X1SGL0</accession>
<feature type="non-terminal residue" evidence="2">
    <location>
        <position position="179"/>
    </location>
</feature>
<comment type="caution">
    <text evidence="2">The sequence shown here is derived from an EMBL/GenBank/DDBJ whole genome shotgun (WGS) entry which is preliminary data.</text>
</comment>
<evidence type="ECO:0000259" key="1">
    <source>
        <dbReference type="Pfam" id="PF12705"/>
    </source>
</evidence>
<protein>
    <recommendedName>
        <fullName evidence="1">PD-(D/E)XK endonuclease-like domain-containing protein</fullName>
    </recommendedName>
</protein>